<name>A0AA37MBZ6_9HYPH</name>
<proteinExistence type="predicted"/>
<dbReference type="PANTHER" id="PTHR33408">
    <property type="entry name" value="TRANSPOSASE"/>
    <property type="match status" value="1"/>
</dbReference>
<comment type="caution">
    <text evidence="1">The sequence shown here is derived from an EMBL/GenBank/DDBJ whole genome shotgun (WGS) entry which is preliminary data.</text>
</comment>
<protein>
    <submittedName>
        <fullName evidence="1">IS1182 family transposase ISMno15</fullName>
    </submittedName>
</protein>
<reference evidence="1" key="1">
    <citation type="journal article" date="2016" name="Front. Microbiol.">
        <title>Genome Sequence of the Piezophilic, Mesophilic Sulfate-Reducing Bacterium Desulfovibrio indicus J2T.</title>
        <authorList>
            <person name="Cao J."/>
            <person name="Maignien L."/>
            <person name="Shao Z."/>
            <person name="Alain K."/>
            <person name="Jebbar M."/>
        </authorList>
    </citation>
    <scope>NUCLEOTIDE SEQUENCE</scope>
    <source>
        <strain evidence="1">NBRC 103626</strain>
    </source>
</reference>
<keyword evidence="2" id="KW-1185">Reference proteome</keyword>
<accession>A0AA37MBZ6</accession>
<dbReference type="PANTHER" id="PTHR33408:SF2">
    <property type="entry name" value="TRANSPOSASE DDE DOMAIN-CONTAINING PROTEIN"/>
    <property type="match status" value="1"/>
</dbReference>
<dbReference type="Proteomes" id="UP001055108">
    <property type="component" value="Unassembled WGS sequence"/>
</dbReference>
<organism evidence="1 2">
    <name type="scientific">Methylobacterium gregans</name>
    <dbReference type="NCBI Taxonomy" id="374424"/>
    <lineage>
        <taxon>Bacteria</taxon>
        <taxon>Pseudomonadati</taxon>
        <taxon>Pseudomonadota</taxon>
        <taxon>Alphaproteobacteria</taxon>
        <taxon>Hyphomicrobiales</taxon>
        <taxon>Methylobacteriaceae</taxon>
        <taxon>Methylobacterium</taxon>
    </lineage>
</organism>
<evidence type="ECO:0000313" key="1">
    <source>
        <dbReference type="EMBL" id="GJD80610.1"/>
    </source>
</evidence>
<dbReference type="EMBL" id="BPQM01000104">
    <property type="protein sequence ID" value="GJD80610.1"/>
    <property type="molecule type" value="Genomic_DNA"/>
</dbReference>
<gene>
    <name evidence="1" type="ORF">NBEOAGPD_3851</name>
</gene>
<evidence type="ECO:0000313" key="2">
    <source>
        <dbReference type="Proteomes" id="UP001055108"/>
    </source>
</evidence>
<sequence>MATHGKGTGVVGYNVQTAVDAEHHLIVAHTVTNVGSDGAQLVPMGLLAQEATGCATLTVLADRDYLNGDQVLACEGMGLLPCVPETLTSNHVKRGLLTGQDFV</sequence>
<reference evidence="1" key="2">
    <citation type="submission" date="2021-08" db="EMBL/GenBank/DDBJ databases">
        <authorList>
            <person name="Tani A."/>
            <person name="Ola A."/>
            <person name="Ogura Y."/>
            <person name="Katsura K."/>
            <person name="Hayashi T."/>
        </authorList>
    </citation>
    <scope>NUCLEOTIDE SEQUENCE</scope>
    <source>
        <strain evidence="1">NBRC 103626</strain>
    </source>
</reference>
<dbReference type="AlphaFoldDB" id="A0AA37MBZ6"/>